<organism evidence="2 3">
    <name type="scientific">Agaricus bisporus var. burnettii</name>
    <dbReference type="NCBI Taxonomy" id="192524"/>
    <lineage>
        <taxon>Eukaryota</taxon>
        <taxon>Fungi</taxon>
        <taxon>Dikarya</taxon>
        <taxon>Basidiomycota</taxon>
        <taxon>Agaricomycotina</taxon>
        <taxon>Agaricomycetes</taxon>
        <taxon>Agaricomycetidae</taxon>
        <taxon>Agaricales</taxon>
        <taxon>Agaricineae</taxon>
        <taxon>Agaricaceae</taxon>
        <taxon>Agaricus</taxon>
    </lineage>
</organism>
<dbReference type="EMBL" id="JABXXO010000011">
    <property type="protein sequence ID" value="KAF7763472.1"/>
    <property type="molecule type" value="Genomic_DNA"/>
</dbReference>
<dbReference type="AlphaFoldDB" id="A0A8H7C5W6"/>
<sequence>MAALLIPPTNPNSKTIIDLDHGQQIIIDKDTHFGRVRSRLDDPNPATAINIEPSGTCWSFTLEDGVWWRNEYVGDSQRNPRLQKRIQATEEERSGREKARREWEERTQGSMPRPNPGIPPIPLPQPSHCGQTERVSGFHNILEPSVNVFHIQQHAQGNSFPTPHPIPVNTVHPTPNYGPPPVRHQGRAPPRPPSFPPSFPFNSDFPSYSEAPSSGFPMPPVPRPPGPTYHTSTSSQRSMPSANHANGVNYVRTDGNMENYYVDQSASVTGNNNNVNWTW</sequence>
<dbReference type="Proteomes" id="UP000629468">
    <property type="component" value="Unassembled WGS sequence"/>
</dbReference>
<evidence type="ECO:0000313" key="2">
    <source>
        <dbReference type="EMBL" id="KAF7763472.1"/>
    </source>
</evidence>
<feature type="compositionally biased region" description="Low complexity" evidence="1">
    <location>
        <begin position="200"/>
        <end position="216"/>
    </location>
</feature>
<evidence type="ECO:0000256" key="1">
    <source>
        <dbReference type="SAM" id="MobiDB-lite"/>
    </source>
</evidence>
<name>A0A8H7C5W6_AGABI</name>
<proteinExistence type="predicted"/>
<feature type="compositionally biased region" description="Polar residues" evidence="1">
    <location>
        <begin position="229"/>
        <end position="246"/>
    </location>
</feature>
<protein>
    <submittedName>
        <fullName evidence="2">Uncharacterized protein</fullName>
    </submittedName>
</protein>
<feature type="region of interest" description="Disordered" evidence="1">
    <location>
        <begin position="83"/>
        <end position="117"/>
    </location>
</feature>
<feature type="region of interest" description="Disordered" evidence="1">
    <location>
        <begin position="156"/>
        <end position="249"/>
    </location>
</feature>
<feature type="compositionally biased region" description="Pro residues" evidence="1">
    <location>
        <begin position="189"/>
        <end position="199"/>
    </location>
</feature>
<comment type="caution">
    <text evidence="2">The sequence shown here is derived from an EMBL/GenBank/DDBJ whole genome shotgun (WGS) entry which is preliminary data.</text>
</comment>
<feature type="compositionally biased region" description="Basic and acidic residues" evidence="1">
    <location>
        <begin position="87"/>
        <end position="107"/>
    </location>
</feature>
<accession>A0A8H7C5W6</accession>
<evidence type="ECO:0000313" key="3">
    <source>
        <dbReference type="Proteomes" id="UP000629468"/>
    </source>
</evidence>
<reference evidence="2 3" key="1">
    <citation type="journal article" name="Sci. Rep.">
        <title>Telomere-to-telomere assembled and centromere annotated genomes of the two main subspecies of the button mushroom Agaricus bisporus reveal especially polymorphic chromosome ends.</title>
        <authorList>
            <person name="Sonnenberg A.S.M."/>
            <person name="Sedaghat-Telgerd N."/>
            <person name="Lavrijssen B."/>
            <person name="Ohm R.A."/>
            <person name="Hendrickx P.M."/>
            <person name="Scholtmeijer K."/>
            <person name="Baars J.J.P."/>
            <person name="van Peer A."/>
        </authorList>
    </citation>
    <scope>NUCLEOTIDE SEQUENCE [LARGE SCALE GENOMIC DNA]</scope>
    <source>
        <strain evidence="2 3">H119_p4</strain>
    </source>
</reference>
<gene>
    <name evidence="2" type="ORF">Agabi119p4_8009</name>
</gene>
<feature type="compositionally biased region" description="Pro residues" evidence="1">
    <location>
        <begin position="217"/>
        <end position="227"/>
    </location>
</feature>